<dbReference type="STRING" id="200324.A0A2N5SPD2"/>
<sequence length="449" mass="50348">MSSRTPESTKCLSNSKSCMSPSIRPELKNLSHRSERLLELVEKYLSNIKIFYNKINSIRPINPYVFHTLWNSLVIRRFSSQDLAEELAAERGVFGNEELMNEVVKLAFLRNHPQFYDQPGISIEMMTRAVDAKTNAEARAILDPHSKPVDLSSVSGPVIQQDLSLDLSLVLSFSKPLAHRNGAAHLRGLLVTNFFDNNVEKGKQDRLNDWNNYTEVAGTGSVEWEHRKQNQFTADVLKQIKGFPTEKKGILANAVKAMSDSTRFINPTDGSMVRVLLALDEARGLLKTPAPTNDISFFRSLRRTLRKIDSDKGFFAVFVDTTSHVANFSVASKFDPSARHGFSGPDKLYPPMYQIASFDAMVPDKPPQSWDELASPERLFKYGSPVFGAYFRDAVAAQEVHSDIYRAILELAHFRLLGPPELTQPTEPDSTEPDCTQPNATQPNATQTK</sequence>
<evidence type="ECO:0000313" key="7">
    <source>
        <dbReference type="Proteomes" id="UP000235392"/>
    </source>
</evidence>
<dbReference type="AlphaFoldDB" id="A0A2N5SPD2"/>
<dbReference type="EMBL" id="PGCI01000032">
    <property type="protein sequence ID" value="PLW47287.1"/>
    <property type="molecule type" value="Genomic_DNA"/>
</dbReference>
<dbReference type="EMBL" id="PGCJ01000904">
    <property type="protein sequence ID" value="PLW15098.1"/>
    <property type="molecule type" value="Genomic_DNA"/>
</dbReference>
<feature type="region of interest" description="Disordered" evidence="1">
    <location>
        <begin position="1"/>
        <end position="20"/>
    </location>
</feature>
<evidence type="ECO:0000313" key="6">
    <source>
        <dbReference type="Proteomes" id="UP000235388"/>
    </source>
</evidence>
<gene>
    <name evidence="2" type="ORF">PCANC_13271</name>
    <name evidence="4" type="ORF">PCANC_13941</name>
    <name evidence="5" type="ORF">PCASD_02580</name>
    <name evidence="3" type="ORF">PCASD_08749</name>
</gene>
<evidence type="ECO:0000313" key="2">
    <source>
        <dbReference type="EMBL" id="PLW15098.1"/>
    </source>
</evidence>
<reference evidence="6 7" key="1">
    <citation type="submission" date="2017-11" db="EMBL/GenBank/DDBJ databases">
        <title>De novo assembly and phasing of dikaryotic genomes from two isolates of Puccinia coronata f. sp. avenae, the causal agent of oat crown rust.</title>
        <authorList>
            <person name="Miller M.E."/>
            <person name="Zhang Y."/>
            <person name="Omidvar V."/>
            <person name="Sperschneider J."/>
            <person name="Schwessinger B."/>
            <person name="Raley C."/>
            <person name="Palmer J.M."/>
            <person name="Garnica D."/>
            <person name="Upadhyaya N."/>
            <person name="Rathjen J."/>
            <person name="Taylor J.M."/>
            <person name="Park R.F."/>
            <person name="Dodds P.N."/>
            <person name="Hirsch C.D."/>
            <person name="Kianian S.F."/>
            <person name="Figueroa M."/>
        </authorList>
    </citation>
    <scope>NUCLEOTIDE SEQUENCE [LARGE SCALE GENOMIC DNA]</scope>
    <source>
        <strain evidence="2">12NC29</strain>
        <strain evidence="3">12SD80</strain>
    </source>
</reference>
<proteinExistence type="predicted"/>
<accession>A0A2N5SPD2</accession>
<name>A0A2N5SPD2_9BASI</name>
<dbReference type="PANTHER" id="PTHR33266">
    <property type="entry name" value="CHROMOSOME 15, WHOLE GENOME SHOTGUN SEQUENCE"/>
    <property type="match status" value="1"/>
</dbReference>
<feature type="compositionally biased region" description="Polar residues" evidence="1">
    <location>
        <begin position="423"/>
        <end position="449"/>
    </location>
</feature>
<organism evidence="2 6">
    <name type="scientific">Puccinia coronata f. sp. avenae</name>
    <dbReference type="NCBI Taxonomy" id="200324"/>
    <lineage>
        <taxon>Eukaryota</taxon>
        <taxon>Fungi</taxon>
        <taxon>Dikarya</taxon>
        <taxon>Basidiomycota</taxon>
        <taxon>Pucciniomycotina</taxon>
        <taxon>Pucciniomycetes</taxon>
        <taxon>Pucciniales</taxon>
        <taxon>Pucciniaceae</taxon>
        <taxon>Puccinia</taxon>
    </lineage>
</organism>
<comment type="caution">
    <text evidence="2">The sequence shown here is derived from an EMBL/GenBank/DDBJ whole genome shotgun (WGS) entry which is preliminary data.</text>
</comment>
<dbReference type="OrthoDB" id="107110at2759"/>
<evidence type="ECO:0000256" key="1">
    <source>
        <dbReference type="SAM" id="MobiDB-lite"/>
    </source>
</evidence>
<keyword evidence="6" id="KW-1185">Reference proteome</keyword>
<dbReference type="PANTHER" id="PTHR33266:SF1">
    <property type="entry name" value="F-BOX DOMAIN-CONTAINING PROTEIN"/>
    <property type="match status" value="1"/>
</dbReference>
<evidence type="ECO:0000313" key="5">
    <source>
        <dbReference type="EMBL" id="PLW47287.1"/>
    </source>
</evidence>
<dbReference type="Proteomes" id="UP000235388">
    <property type="component" value="Unassembled WGS sequence"/>
</dbReference>
<evidence type="ECO:0000313" key="3">
    <source>
        <dbReference type="EMBL" id="PLW23773.1"/>
    </source>
</evidence>
<dbReference type="Proteomes" id="UP000235392">
    <property type="component" value="Unassembled WGS sequence"/>
</dbReference>
<dbReference type="EMBL" id="PGCI01000624">
    <property type="protein sequence ID" value="PLW23773.1"/>
    <property type="molecule type" value="Genomic_DNA"/>
</dbReference>
<feature type="region of interest" description="Disordered" evidence="1">
    <location>
        <begin position="419"/>
        <end position="449"/>
    </location>
</feature>
<evidence type="ECO:0000313" key="4">
    <source>
        <dbReference type="EMBL" id="PLW36815.1"/>
    </source>
</evidence>
<protein>
    <submittedName>
        <fullName evidence="2">Uncharacterized protein</fullName>
    </submittedName>
</protein>
<dbReference type="EMBL" id="PGCJ01000233">
    <property type="protein sequence ID" value="PLW36815.1"/>
    <property type="molecule type" value="Genomic_DNA"/>
</dbReference>